<sequence length="101" mass="11168">MTTIPNLNMVIQQGGAVREAHNLKAQPYDSSQAANAVQPEREARRREEVQLSEEAFKAGRDGKEGGHEGRDSEKREGQEKQEKALETRHSEGVGSLVNTRA</sequence>
<dbReference type="Proteomes" id="UP000318307">
    <property type="component" value="Unassembled WGS sequence"/>
</dbReference>
<evidence type="ECO:0000313" key="2">
    <source>
        <dbReference type="EMBL" id="TWI72396.1"/>
    </source>
</evidence>
<feature type="compositionally biased region" description="Basic and acidic residues" evidence="1">
    <location>
        <begin position="39"/>
        <end position="91"/>
    </location>
</feature>
<evidence type="ECO:0000256" key="1">
    <source>
        <dbReference type="SAM" id="MobiDB-lite"/>
    </source>
</evidence>
<keyword evidence="3" id="KW-1185">Reference proteome</keyword>
<name>A0A562RVH1_9BACT</name>
<protein>
    <submittedName>
        <fullName evidence="2">Uncharacterized protein</fullName>
    </submittedName>
</protein>
<gene>
    <name evidence="2" type="ORF">LZ24_01538</name>
</gene>
<accession>A0A562RVH1</accession>
<dbReference type="EMBL" id="VLLC01000010">
    <property type="protein sequence ID" value="TWI72396.1"/>
    <property type="molecule type" value="Genomic_DNA"/>
</dbReference>
<evidence type="ECO:0000313" key="3">
    <source>
        <dbReference type="Proteomes" id="UP000318307"/>
    </source>
</evidence>
<organism evidence="2 3">
    <name type="scientific">Desulfobotulus alkaliphilus</name>
    <dbReference type="NCBI Taxonomy" id="622671"/>
    <lineage>
        <taxon>Bacteria</taxon>
        <taxon>Pseudomonadati</taxon>
        <taxon>Thermodesulfobacteriota</taxon>
        <taxon>Desulfobacteria</taxon>
        <taxon>Desulfobacterales</taxon>
        <taxon>Desulfobacteraceae</taxon>
        <taxon>Desulfobotulus</taxon>
    </lineage>
</organism>
<dbReference type="AlphaFoldDB" id="A0A562RVH1"/>
<feature type="region of interest" description="Disordered" evidence="1">
    <location>
        <begin position="25"/>
        <end position="101"/>
    </location>
</feature>
<comment type="caution">
    <text evidence="2">The sequence shown here is derived from an EMBL/GenBank/DDBJ whole genome shotgun (WGS) entry which is preliminary data.</text>
</comment>
<reference evidence="2 3" key="1">
    <citation type="submission" date="2019-07" db="EMBL/GenBank/DDBJ databases">
        <title>Genome sequencing of 100 strains of the haloalkaliphilic chemolithoautotrophic sulfur-oxidizing bacterium Thioalkalivibrio.</title>
        <authorList>
            <person name="Muyzer G."/>
        </authorList>
    </citation>
    <scope>NUCLEOTIDE SEQUENCE [LARGE SCALE GENOMIC DNA]</scope>
    <source>
        <strain evidence="2 3">ASO4-4</strain>
    </source>
</reference>
<proteinExistence type="predicted"/>